<sequence length="373" mass="41807">MTTNGGSLEDCHTNVFALQDPVLSAYAKCLQAGILCAWRRQPPQPTGTLAALQLPDYRIDVVKELWVFWYSQEEPSCLTEFTNHLACAEDGQGNWSVPGIQYETRTLFFKALHNLIERNLLKNGYIRIGKYFTRPYEVPSSDRIQCSPSYVLGISFNFFVHGENTVCATVSAQRQPTLFRLSRRHLSLGKKQSVILGPWSMRAILLPDQPRIIEPSMPQQQPGIEQSGNFPSTAMQFPSTCREAPPMQAVPHQTDPMACSSHGPGTISKAVVDKLWAEWLQFFCLIVNDERNVSATDTVGHAGCSGISSSSSSAKNGGMPKMVLVDVDGVHMWYPSSLIVVQASDDLLMRLFHEHIFWVKWKIFWENAEVLQV</sequence>
<reference evidence="11" key="1">
    <citation type="submission" date="2016-06" db="UniProtKB">
        <authorList>
            <consortium name="WormBaseParasite"/>
        </authorList>
    </citation>
    <scope>IDENTIFICATION</scope>
</reference>
<dbReference type="InterPro" id="IPR021643">
    <property type="entry name" value="Mediator_Med13_N"/>
</dbReference>
<evidence type="ECO:0000259" key="8">
    <source>
        <dbReference type="Pfam" id="PF11597"/>
    </source>
</evidence>
<evidence type="ECO:0000256" key="6">
    <source>
        <dbReference type="ARBA" id="ARBA00023163"/>
    </source>
</evidence>
<keyword evidence="7" id="KW-0539">Nucleus</keyword>
<evidence type="ECO:0000313" key="10">
    <source>
        <dbReference type="Proteomes" id="UP000271098"/>
    </source>
</evidence>
<evidence type="ECO:0000256" key="1">
    <source>
        <dbReference type="ARBA" id="ARBA00004123"/>
    </source>
</evidence>
<keyword evidence="6" id="KW-0804">Transcription</keyword>
<evidence type="ECO:0000256" key="7">
    <source>
        <dbReference type="ARBA" id="ARBA00023242"/>
    </source>
</evidence>
<dbReference type="GO" id="GO:0016592">
    <property type="term" value="C:mediator complex"/>
    <property type="evidence" value="ECO:0007669"/>
    <property type="project" value="TreeGrafter"/>
</dbReference>
<keyword evidence="10" id="KW-1185">Reference proteome</keyword>
<dbReference type="EMBL" id="UYRT01078875">
    <property type="protein sequence ID" value="VDN19445.1"/>
    <property type="molecule type" value="Genomic_DNA"/>
</dbReference>
<dbReference type="Pfam" id="PF11597">
    <property type="entry name" value="Med13_N"/>
    <property type="match status" value="1"/>
</dbReference>
<keyword evidence="5" id="KW-0805">Transcription regulation</keyword>
<dbReference type="Proteomes" id="UP000271098">
    <property type="component" value="Unassembled WGS sequence"/>
</dbReference>
<protein>
    <recommendedName>
        <fullName evidence="3">Mediator of RNA polymerase II transcription subunit 13</fullName>
    </recommendedName>
</protein>
<reference evidence="9 10" key="2">
    <citation type="submission" date="2018-11" db="EMBL/GenBank/DDBJ databases">
        <authorList>
            <consortium name="Pathogen Informatics"/>
        </authorList>
    </citation>
    <scope>NUCLEOTIDE SEQUENCE [LARGE SCALE GENOMIC DNA]</scope>
</reference>
<feature type="domain" description="Mediator complex subunit Med13 N-terminal" evidence="8">
    <location>
        <begin position="7"/>
        <end position="208"/>
    </location>
</feature>
<proteinExistence type="inferred from homology"/>
<dbReference type="GO" id="GO:0045944">
    <property type="term" value="P:positive regulation of transcription by RNA polymerase II"/>
    <property type="evidence" value="ECO:0007669"/>
    <property type="project" value="TreeGrafter"/>
</dbReference>
<evidence type="ECO:0000313" key="9">
    <source>
        <dbReference type="EMBL" id="VDN19445.1"/>
    </source>
</evidence>
<evidence type="ECO:0000313" key="11">
    <source>
        <dbReference type="WBParaSite" id="GPUH_0001190201-mRNA-1"/>
    </source>
</evidence>
<keyword evidence="4" id="KW-0678">Repressor</keyword>
<dbReference type="PANTHER" id="PTHR48249:SF3">
    <property type="entry name" value="MEDIATOR OF RNA POLYMERASE II TRANSCRIPTION SUBUNIT 13"/>
    <property type="match status" value="1"/>
</dbReference>
<evidence type="ECO:0000256" key="3">
    <source>
        <dbReference type="ARBA" id="ARBA00019618"/>
    </source>
</evidence>
<evidence type="ECO:0000256" key="2">
    <source>
        <dbReference type="ARBA" id="ARBA00009354"/>
    </source>
</evidence>
<accession>A0A183DT47</accession>
<dbReference type="PANTHER" id="PTHR48249">
    <property type="entry name" value="MEDIATOR OF RNA POLYMERASE II TRANSCRIPTION SUBUNIT 13"/>
    <property type="match status" value="1"/>
</dbReference>
<dbReference type="GO" id="GO:0003713">
    <property type="term" value="F:transcription coactivator activity"/>
    <property type="evidence" value="ECO:0007669"/>
    <property type="project" value="TreeGrafter"/>
</dbReference>
<gene>
    <name evidence="9" type="ORF">GPUH_LOCUS11888</name>
</gene>
<comment type="subcellular location">
    <subcellularLocation>
        <location evidence="1">Nucleus</location>
    </subcellularLocation>
</comment>
<comment type="similarity">
    <text evidence="2">Belongs to the Mediator complex subunit 13 family.</text>
</comment>
<name>A0A183DT47_9BILA</name>
<dbReference type="WBParaSite" id="GPUH_0001190201-mRNA-1">
    <property type="protein sequence ID" value="GPUH_0001190201-mRNA-1"/>
    <property type="gene ID" value="GPUH_0001190201"/>
</dbReference>
<dbReference type="OrthoDB" id="103819at2759"/>
<dbReference type="InterPro" id="IPR051139">
    <property type="entry name" value="Mediator_complx_sub13"/>
</dbReference>
<evidence type="ECO:0000256" key="5">
    <source>
        <dbReference type="ARBA" id="ARBA00023015"/>
    </source>
</evidence>
<dbReference type="AlphaFoldDB" id="A0A183DT47"/>
<organism evidence="11">
    <name type="scientific">Gongylonema pulchrum</name>
    <dbReference type="NCBI Taxonomy" id="637853"/>
    <lineage>
        <taxon>Eukaryota</taxon>
        <taxon>Metazoa</taxon>
        <taxon>Ecdysozoa</taxon>
        <taxon>Nematoda</taxon>
        <taxon>Chromadorea</taxon>
        <taxon>Rhabditida</taxon>
        <taxon>Spirurina</taxon>
        <taxon>Spiruromorpha</taxon>
        <taxon>Spiruroidea</taxon>
        <taxon>Gongylonematidae</taxon>
        <taxon>Gongylonema</taxon>
    </lineage>
</organism>
<evidence type="ECO:0000256" key="4">
    <source>
        <dbReference type="ARBA" id="ARBA00022491"/>
    </source>
</evidence>